<keyword evidence="2 7" id="KW-0813">Transport</keyword>
<evidence type="ECO:0000256" key="2">
    <source>
        <dbReference type="ARBA" id="ARBA00022448"/>
    </source>
</evidence>
<evidence type="ECO:0000313" key="11">
    <source>
        <dbReference type="EMBL" id="MFD1189045.1"/>
    </source>
</evidence>
<evidence type="ECO:0000259" key="10">
    <source>
        <dbReference type="Pfam" id="PF00662"/>
    </source>
</evidence>
<evidence type="ECO:0000256" key="7">
    <source>
        <dbReference type="HAMAP-Rule" id="MF_00862"/>
    </source>
</evidence>
<evidence type="ECO:0000256" key="4">
    <source>
        <dbReference type="ARBA" id="ARBA00022692"/>
    </source>
</evidence>
<evidence type="ECO:0000259" key="9">
    <source>
        <dbReference type="Pfam" id="PF00361"/>
    </source>
</evidence>
<feature type="transmembrane region" description="Helical" evidence="7">
    <location>
        <begin position="162"/>
        <end position="182"/>
    </location>
</feature>
<dbReference type="NCBIfam" id="NF006029">
    <property type="entry name" value="PRK08168.1"/>
    <property type="match status" value="1"/>
</dbReference>
<comment type="similarity">
    <text evidence="7">Belongs to the inorganic carbon transporter (TC 9.A.2) DabB family.</text>
</comment>
<feature type="transmembrane region" description="Helical" evidence="7">
    <location>
        <begin position="202"/>
        <end position="223"/>
    </location>
</feature>
<protein>
    <recommendedName>
        <fullName evidence="7">Probable inorganic carbon transporter subunit DabB</fullName>
    </recommendedName>
</protein>
<comment type="function">
    <text evidence="7">Part of an energy-coupled inorganic carbon pump.</text>
</comment>
<dbReference type="EMBL" id="JBHTLQ010000001">
    <property type="protein sequence ID" value="MFD1189045.1"/>
    <property type="molecule type" value="Genomic_DNA"/>
</dbReference>
<feature type="transmembrane region" description="Helical" evidence="7">
    <location>
        <begin position="449"/>
        <end position="471"/>
    </location>
</feature>
<dbReference type="InterPro" id="IPR003945">
    <property type="entry name" value="NU5C-like"/>
</dbReference>
<dbReference type="RefSeq" id="WP_377351979.1">
    <property type="nucleotide sequence ID" value="NZ_JBHTLQ010000001.1"/>
</dbReference>
<name>A0ABW3SWS9_9CAUL</name>
<feature type="domain" description="NADH:quinone oxidoreductase/Mrp antiporter transmembrane" evidence="9">
    <location>
        <begin position="124"/>
        <end position="342"/>
    </location>
</feature>
<keyword evidence="12" id="KW-1185">Reference proteome</keyword>
<feature type="transmembrane region" description="Helical" evidence="7">
    <location>
        <begin position="74"/>
        <end position="93"/>
    </location>
</feature>
<evidence type="ECO:0000256" key="6">
    <source>
        <dbReference type="ARBA" id="ARBA00023136"/>
    </source>
</evidence>
<evidence type="ECO:0000256" key="5">
    <source>
        <dbReference type="ARBA" id="ARBA00022989"/>
    </source>
</evidence>
<evidence type="ECO:0000313" key="12">
    <source>
        <dbReference type="Proteomes" id="UP001597216"/>
    </source>
</evidence>
<comment type="subunit">
    <text evidence="7">Forms a complex with DabA.</text>
</comment>
<dbReference type="InterPro" id="IPR001750">
    <property type="entry name" value="ND/Mrp_TM"/>
</dbReference>
<evidence type="ECO:0000256" key="1">
    <source>
        <dbReference type="ARBA" id="ARBA00004127"/>
    </source>
</evidence>
<dbReference type="PANTHER" id="PTHR42829">
    <property type="entry name" value="NADH-UBIQUINONE OXIDOREDUCTASE CHAIN 5"/>
    <property type="match status" value="1"/>
</dbReference>
<evidence type="ECO:0000256" key="3">
    <source>
        <dbReference type="ARBA" id="ARBA00022475"/>
    </source>
</evidence>
<keyword evidence="3 7" id="KW-1003">Cell membrane</keyword>
<gene>
    <name evidence="7" type="primary">dabB</name>
    <name evidence="11" type="ORF">ACFQ27_00510</name>
</gene>
<feature type="transmembrane region" description="Helical" evidence="7">
    <location>
        <begin position="113"/>
        <end position="141"/>
    </location>
</feature>
<feature type="transmembrane region" description="Helical" evidence="7">
    <location>
        <begin position="35"/>
        <end position="62"/>
    </location>
</feature>
<dbReference type="InterPro" id="IPR001516">
    <property type="entry name" value="Proton_antipo_N"/>
</dbReference>
<keyword evidence="6 7" id="KW-0472">Membrane</keyword>
<proteinExistence type="inferred from homology"/>
<dbReference type="PANTHER" id="PTHR42829:SF1">
    <property type="entry name" value="INORGANIC CARBON TRANSPORTER SUBUNIT DABB-RELATED"/>
    <property type="match status" value="1"/>
</dbReference>
<feature type="transmembrane region" description="Helical" evidence="7">
    <location>
        <begin position="382"/>
        <end position="403"/>
    </location>
</feature>
<keyword evidence="5 7" id="KW-1133">Transmembrane helix</keyword>
<feature type="transmembrane region" description="Helical" evidence="7">
    <location>
        <begin position="354"/>
        <end position="376"/>
    </location>
</feature>
<organism evidence="11 12">
    <name type="scientific">Phenylobacterium conjunctum</name>
    <dbReference type="NCBI Taxonomy" id="1298959"/>
    <lineage>
        <taxon>Bacteria</taxon>
        <taxon>Pseudomonadati</taxon>
        <taxon>Pseudomonadota</taxon>
        <taxon>Alphaproteobacteria</taxon>
        <taxon>Caulobacterales</taxon>
        <taxon>Caulobacteraceae</taxon>
        <taxon>Phenylobacterium</taxon>
    </lineage>
</organism>
<feature type="transmembrane region" description="Helical" evidence="7">
    <location>
        <begin position="235"/>
        <end position="254"/>
    </location>
</feature>
<accession>A0ABW3SWS9</accession>
<dbReference type="Pfam" id="PF00662">
    <property type="entry name" value="Proton_antipo_N"/>
    <property type="match status" value="1"/>
</dbReference>
<comment type="subcellular location">
    <subcellularLocation>
        <location evidence="7">Cell membrane</location>
        <topology evidence="7">Multi-pass membrane protein</topology>
    </subcellularLocation>
    <subcellularLocation>
        <location evidence="1">Endomembrane system</location>
        <topology evidence="1">Multi-pass membrane protein</topology>
    </subcellularLocation>
    <subcellularLocation>
        <location evidence="8">Membrane</location>
        <topology evidence="8">Multi-pass membrane protein</topology>
    </subcellularLocation>
</comment>
<evidence type="ECO:0000256" key="8">
    <source>
        <dbReference type="RuleBase" id="RU000320"/>
    </source>
</evidence>
<feature type="transmembrane region" description="Helical" evidence="7">
    <location>
        <begin position="415"/>
        <end position="437"/>
    </location>
</feature>
<dbReference type="PRINTS" id="PR01434">
    <property type="entry name" value="NADHDHGNASE5"/>
</dbReference>
<reference evidence="12" key="1">
    <citation type="journal article" date="2019" name="Int. J. Syst. Evol. Microbiol.">
        <title>The Global Catalogue of Microorganisms (GCM) 10K type strain sequencing project: providing services to taxonomists for standard genome sequencing and annotation.</title>
        <authorList>
            <consortium name="The Broad Institute Genomics Platform"/>
            <consortium name="The Broad Institute Genome Sequencing Center for Infectious Disease"/>
            <person name="Wu L."/>
            <person name="Ma J."/>
        </authorList>
    </citation>
    <scope>NUCLEOTIDE SEQUENCE [LARGE SCALE GENOMIC DNA]</scope>
    <source>
        <strain evidence="12">CCUG 55074</strain>
    </source>
</reference>
<comment type="caution">
    <text evidence="11">The sequence shown here is derived from an EMBL/GenBank/DDBJ whole genome shotgun (WGS) entry which is preliminary data.</text>
</comment>
<feature type="domain" description="NADH-Ubiquinone oxidoreductase (complex I) chain 5 N-terminal" evidence="10">
    <location>
        <begin position="66"/>
        <end position="107"/>
    </location>
</feature>
<dbReference type="Pfam" id="PF00361">
    <property type="entry name" value="Proton_antipo_M"/>
    <property type="match status" value="1"/>
</dbReference>
<dbReference type="Proteomes" id="UP001597216">
    <property type="component" value="Unassembled WGS sequence"/>
</dbReference>
<dbReference type="InterPro" id="IPR046396">
    <property type="entry name" value="Transporter_DabB"/>
</dbReference>
<dbReference type="HAMAP" id="MF_00862">
    <property type="entry name" value="DabB"/>
    <property type="match status" value="1"/>
</dbReference>
<feature type="transmembrane region" description="Helical" evidence="7">
    <location>
        <begin position="299"/>
        <end position="320"/>
    </location>
</feature>
<feature type="transmembrane region" description="Helical" evidence="7">
    <location>
        <begin position="266"/>
        <end position="287"/>
    </location>
</feature>
<sequence length="519" mass="53213">MAWLVWFAALAPLAHFTLALTPGGAPGVLRASRITALVGLGAGAFALAYPLVFGSLTLPLVGGDPLGLSLRLDPLSGVMSALIGFIGWVVLGYSRNYLAGDPRQAQFLRTLSLTLGLVQGLVLAGDLLQLVLCWIGASLAVNRLLLFRGERQAAVLAARKRFLVSRLAEACLILAAVMMWRATGTTDIAQILERAGALPVPTLSLAALLLALSAVFSSAQLPFHGWILEVMETPTPVSALLHAGVVNAGGFLMLRFAEVLAAQPGALLLLIVVGAATAIFGSLVLLTQTSVKVGLAYSTIAQMGFMLLECGLGAFSAALLHIVAHSLYKAHAFLSAGGAAAHGSTPRARRHAPLAAGLALPLLVGAAASLAAWIGLGPAKDPGVLVLTGVLALGLARVLIYAWECGSRTMMAAGLATSALAVAGYGLAQALFAQLVAGVLPPPPAPSTLAVGVSIAALTLMAGLVGLQLVLPRADGATGWARAYAVVANGFYLNTLANRWALRFWPAPPKFAAQDGAAQ</sequence>
<keyword evidence="4 7" id="KW-0812">Transmembrane</keyword>